<comment type="similarity">
    <text evidence="2">Belongs to the TAC family.</text>
</comment>
<feature type="region of interest" description="Disordered" evidence="4">
    <location>
        <begin position="117"/>
        <end position="144"/>
    </location>
</feature>
<evidence type="ECO:0000313" key="6">
    <source>
        <dbReference type="Proteomes" id="UP000652761"/>
    </source>
</evidence>
<organism evidence="5 6">
    <name type="scientific">Colocasia esculenta</name>
    <name type="common">Wild taro</name>
    <name type="synonym">Arum esculentum</name>
    <dbReference type="NCBI Taxonomy" id="4460"/>
    <lineage>
        <taxon>Eukaryota</taxon>
        <taxon>Viridiplantae</taxon>
        <taxon>Streptophyta</taxon>
        <taxon>Embryophyta</taxon>
        <taxon>Tracheophyta</taxon>
        <taxon>Spermatophyta</taxon>
        <taxon>Magnoliopsida</taxon>
        <taxon>Liliopsida</taxon>
        <taxon>Araceae</taxon>
        <taxon>Aroideae</taxon>
        <taxon>Colocasieae</taxon>
        <taxon>Colocasia</taxon>
    </lineage>
</organism>
<dbReference type="PANTHER" id="PTHR38366">
    <property type="entry name" value="NAD-DEPENDENT PROTEIN DEACETYLASE HST1-LIKE PROTEIN"/>
    <property type="match status" value="1"/>
</dbReference>
<gene>
    <name evidence="5" type="ORF">Taro_051263</name>
</gene>
<reference evidence="5" key="1">
    <citation type="submission" date="2017-07" db="EMBL/GenBank/DDBJ databases">
        <title>Taro Niue Genome Assembly and Annotation.</title>
        <authorList>
            <person name="Atibalentja N."/>
            <person name="Keating K."/>
            <person name="Fields C.J."/>
        </authorList>
    </citation>
    <scope>NUCLEOTIDE SEQUENCE</scope>
    <source>
        <strain evidence="5">Niue_2</strain>
        <tissue evidence="5">Leaf</tissue>
    </source>
</reference>
<dbReference type="PANTHER" id="PTHR38366:SF1">
    <property type="entry name" value="PROTEIN TILLER ANGLE CONTROL 1"/>
    <property type="match status" value="1"/>
</dbReference>
<accession>A0A843XGF6</accession>
<evidence type="ECO:0000256" key="4">
    <source>
        <dbReference type="SAM" id="MobiDB-lite"/>
    </source>
</evidence>
<dbReference type="Proteomes" id="UP000652761">
    <property type="component" value="Unassembled WGS sequence"/>
</dbReference>
<comment type="caution">
    <text evidence="5">The sequence shown here is derived from an EMBL/GenBank/DDBJ whole genome shotgun (WGS) entry which is preliminary data.</text>
</comment>
<name>A0A843XGF6_COLES</name>
<feature type="region of interest" description="Disordered" evidence="4">
    <location>
        <begin position="245"/>
        <end position="282"/>
    </location>
</feature>
<dbReference type="EMBL" id="NMUH01008078">
    <property type="protein sequence ID" value="MQM18275.1"/>
    <property type="molecule type" value="Genomic_DNA"/>
</dbReference>
<dbReference type="AlphaFoldDB" id="A0A843XGF6"/>
<keyword evidence="6" id="KW-1185">Reference proteome</keyword>
<sequence>MKVRGEAASATSRIFDWVHRKIHPNMEYRKVPRHKKDPYVGDGRGSEDRDEIKKGETEKAALLMDLHHVASIQQALDEILTIGTLGHIEYQHQEAFLDVGPHATQLEFLSLPLASKEEQPAAAEANQEEKEEEPAVEAAASAAHSNHNMVVTESFKKEMLEILGANNITGSSDQNVAGEDGDLLEPLLQETKANRKERITLADLFMASEDDHADMVEPTAASLKTAAPASAKVQPEKEAKIAFGTKVKPSSAPSRAKRGGSALTKKLTPWKKEGEDSSPPPKKLQRVIRRMLKKKIHPEMAREVNASVPSMQPAGSVSTGESASLIWCIPLTIITVSANLRPHTKYVQYYNTSQIIIYAAEKKNTNCRIYRPNAVLLIGSTEVITGEEDAQRSVSQQQQQQP</sequence>
<protein>
    <recommendedName>
        <fullName evidence="3">Protein TILLER ANGLE CONTROL 1</fullName>
    </recommendedName>
</protein>
<dbReference type="OrthoDB" id="1922866at2759"/>
<evidence type="ECO:0000256" key="1">
    <source>
        <dbReference type="ARBA" id="ARBA00022604"/>
    </source>
</evidence>
<keyword evidence="1" id="KW-0341">Growth regulation</keyword>
<dbReference type="InterPro" id="IPR044989">
    <property type="entry name" value="TAC1"/>
</dbReference>
<evidence type="ECO:0000256" key="2">
    <source>
        <dbReference type="ARBA" id="ARBA00025796"/>
    </source>
</evidence>
<evidence type="ECO:0000313" key="5">
    <source>
        <dbReference type="EMBL" id="MQM18275.1"/>
    </source>
</evidence>
<proteinExistence type="inferred from homology"/>
<evidence type="ECO:0000256" key="3">
    <source>
        <dbReference type="ARBA" id="ARBA00026138"/>
    </source>
</evidence>
<feature type="region of interest" description="Disordered" evidence="4">
    <location>
        <begin position="31"/>
        <end position="52"/>
    </location>
</feature>
<dbReference type="GO" id="GO:0001763">
    <property type="term" value="P:morphogenesis of a branching structure"/>
    <property type="evidence" value="ECO:0007669"/>
    <property type="project" value="InterPro"/>
</dbReference>